<comment type="subcellular location">
    <subcellularLocation>
        <location evidence="1 8">Cell outer membrane</location>
        <topology evidence="1 8">Multi-pass membrane protein</topology>
    </subcellularLocation>
</comment>
<keyword evidence="6 8" id="KW-0472">Membrane</keyword>
<evidence type="ECO:0000256" key="1">
    <source>
        <dbReference type="ARBA" id="ARBA00004571"/>
    </source>
</evidence>
<evidence type="ECO:0000256" key="8">
    <source>
        <dbReference type="PROSITE-ProRule" id="PRU01360"/>
    </source>
</evidence>
<organism evidence="13">
    <name type="scientific">uncultured Woeseiaceae bacterium</name>
    <dbReference type="NCBI Taxonomy" id="1983305"/>
    <lineage>
        <taxon>Bacteria</taxon>
        <taxon>Pseudomonadati</taxon>
        <taxon>Pseudomonadota</taxon>
        <taxon>Gammaproteobacteria</taxon>
        <taxon>Woeseiales</taxon>
        <taxon>Woeseiaceae</taxon>
        <taxon>environmental samples</taxon>
    </lineage>
</organism>
<evidence type="ECO:0000256" key="5">
    <source>
        <dbReference type="ARBA" id="ARBA00023077"/>
    </source>
</evidence>
<gene>
    <name evidence="13" type="ORF">JTBM06_V1_550001</name>
</gene>
<evidence type="ECO:0000256" key="3">
    <source>
        <dbReference type="ARBA" id="ARBA00022452"/>
    </source>
</evidence>
<evidence type="ECO:0000256" key="2">
    <source>
        <dbReference type="ARBA" id="ARBA00022448"/>
    </source>
</evidence>
<dbReference type="InterPro" id="IPR036942">
    <property type="entry name" value="Beta-barrel_TonB_sf"/>
</dbReference>
<dbReference type="Pfam" id="PF07715">
    <property type="entry name" value="Plug"/>
    <property type="match status" value="1"/>
</dbReference>
<dbReference type="InterPro" id="IPR039426">
    <property type="entry name" value="TonB-dep_rcpt-like"/>
</dbReference>
<dbReference type="GO" id="GO:0009279">
    <property type="term" value="C:cell outer membrane"/>
    <property type="evidence" value="ECO:0007669"/>
    <property type="project" value="UniProtKB-SubCell"/>
</dbReference>
<evidence type="ECO:0000256" key="7">
    <source>
        <dbReference type="ARBA" id="ARBA00023237"/>
    </source>
</evidence>
<keyword evidence="4 8" id="KW-0812">Transmembrane</keyword>
<dbReference type="PANTHER" id="PTHR47234">
    <property type="match status" value="1"/>
</dbReference>
<evidence type="ECO:0000256" key="6">
    <source>
        <dbReference type="ARBA" id="ARBA00023136"/>
    </source>
</evidence>
<evidence type="ECO:0000256" key="9">
    <source>
        <dbReference type="RuleBase" id="RU003357"/>
    </source>
</evidence>
<dbReference type="PANTHER" id="PTHR47234:SF2">
    <property type="entry name" value="TONB-DEPENDENT RECEPTOR"/>
    <property type="match status" value="1"/>
</dbReference>
<dbReference type="InterPro" id="IPR012910">
    <property type="entry name" value="Plug_dom"/>
</dbReference>
<keyword evidence="2 8" id="KW-0813">Transport</keyword>
<keyword evidence="10" id="KW-0732">Signal</keyword>
<dbReference type="EMBL" id="LR633967">
    <property type="protein sequence ID" value="VUX56297.1"/>
    <property type="molecule type" value="Genomic_DNA"/>
</dbReference>
<dbReference type="PROSITE" id="PS52016">
    <property type="entry name" value="TONB_DEPENDENT_REC_3"/>
    <property type="match status" value="1"/>
</dbReference>
<proteinExistence type="inferred from homology"/>
<keyword evidence="7 8" id="KW-0998">Cell outer membrane</keyword>
<accession>A0A7D9D2Y5</accession>
<dbReference type="InterPro" id="IPR000531">
    <property type="entry name" value="Beta-barrel_TonB"/>
</dbReference>
<feature type="domain" description="TonB-dependent receptor-like beta-barrel" evidence="11">
    <location>
        <begin position="399"/>
        <end position="959"/>
    </location>
</feature>
<protein>
    <recommendedName>
        <fullName evidence="14">TonB-dependent receptor</fullName>
    </recommendedName>
</protein>
<evidence type="ECO:0000259" key="11">
    <source>
        <dbReference type="Pfam" id="PF00593"/>
    </source>
</evidence>
<keyword evidence="5 9" id="KW-0798">TonB box</keyword>
<evidence type="ECO:0000259" key="12">
    <source>
        <dbReference type="Pfam" id="PF07715"/>
    </source>
</evidence>
<evidence type="ECO:0008006" key="14">
    <source>
        <dbReference type="Google" id="ProtNLM"/>
    </source>
</evidence>
<dbReference type="Gene3D" id="2.170.130.10">
    <property type="entry name" value="TonB-dependent receptor, plug domain"/>
    <property type="match status" value="1"/>
</dbReference>
<dbReference type="AlphaFoldDB" id="A0A7D9D2Y5"/>
<comment type="similarity">
    <text evidence="8 9">Belongs to the TonB-dependent receptor family.</text>
</comment>
<keyword evidence="3 8" id="KW-1134">Transmembrane beta strand</keyword>
<evidence type="ECO:0000313" key="13">
    <source>
        <dbReference type="EMBL" id="VUX56297.1"/>
    </source>
</evidence>
<dbReference type="Gene3D" id="2.40.170.20">
    <property type="entry name" value="TonB-dependent receptor, beta-barrel domain"/>
    <property type="match status" value="1"/>
</dbReference>
<feature type="chain" id="PRO_5027856190" description="TonB-dependent receptor" evidence="10">
    <location>
        <begin position="27"/>
        <end position="1003"/>
    </location>
</feature>
<reference evidence="13" key="1">
    <citation type="submission" date="2019-07" db="EMBL/GenBank/DDBJ databases">
        <authorList>
            <person name="Weber M."/>
            <person name="Kostadinov I."/>
            <person name="Kostadinov D I."/>
        </authorList>
    </citation>
    <scope>NUCLEOTIDE SEQUENCE</scope>
    <source>
        <strain evidence="13">Gfbio:sag-sample-m06:053724c1-46a9-4a36-b237-ea2bf867836b</strain>
    </source>
</reference>
<evidence type="ECO:0000256" key="4">
    <source>
        <dbReference type="ARBA" id="ARBA00022692"/>
    </source>
</evidence>
<feature type="domain" description="TonB-dependent receptor plug" evidence="12">
    <location>
        <begin position="60"/>
        <end position="171"/>
    </location>
</feature>
<sequence>MSSLIKSLFRMTVVTFIASIFVASGASGQESADAEDAADLIEEVIVTGSRIPRNSFNLSMPMISVGAEAITDAGLGSLAEIMIDEIPSLYESTSHTNSQSQIGNTGVTSMNLRRLGSNRTLVLIDGRRVVQNAYGGRFVSLNTIPTGMVDRVEVITGGSSATYGSDAVAGVVNIITEKDKVGFGFDTRYGVTTEGGGEEFTINADFGTTFADGRGYLFAAATYDEQRGIDNSDRKRAQIEADFDYNTSLLCNEFQTETGDQCTRDIGSPVDYRDRSDGTAGGVFSEGPGKWWYNEDGLQTGWSEERDGLFSRQWDVVKIPNEQIALALNASYELSETTKVYFHGQYSRNDSFNFKSPEDDSEASDVATIDRITGDPGEIRPGHIAVDNPFLLESEIANDPDFPANWNGDWDRRFFEVGNITTDNERTTWRSWAGLQGSMFDDKWDWDVSVGYGHFEQFQVRSNELDVAKVIPALDAEYAADGVTIQCADPDARAAGCVPLNLFGIGSITPAMADWIRVNPIINPTIEQVNLLGFMSGKLFDMPAGPVNAVFGFEYNRDDMNLRVSDGPRFGGITFNLVPEIKGDIDVAEVFGEASFPLAESLNADVSLRVADYSPKNIGTVFSYSAGLMWEPVEGYILRANFARAQRAPDITELLSPRRGDFDSFNDICDEVSATSTETGHDNCRLDPKIAALIAADPLFVLDDDNNGYSPSAGNTELFEETADTITVGLIIAPAFLEGFRFAVDYYDITIEDAIISVENAEILKQCYASSVTFGQPNPFCDDITRDGEGQLIEVLQRQINLNEQSTSGFDVAMEYTYEMARYGNLQLQLNYTHISEHEAKFEGVDGLVVEDFKNQLDFGVFEDVGTASLAWRFNDWRVRWRTTWKGPIIDHQDRVDDYLEDFADNDALCAANDPDCITNPEVPGYLYYGSYIRHDLSASYDMTLDGGARMNFFAGVRNMFDKDPFVPRTGDNIEHGIGNYDSKFGGGIGRFVFAGVEMRFGG</sequence>
<dbReference type="SUPFAM" id="SSF56935">
    <property type="entry name" value="Porins"/>
    <property type="match status" value="1"/>
</dbReference>
<evidence type="ECO:0000256" key="10">
    <source>
        <dbReference type="SAM" id="SignalP"/>
    </source>
</evidence>
<dbReference type="Pfam" id="PF00593">
    <property type="entry name" value="TonB_dep_Rec_b-barrel"/>
    <property type="match status" value="1"/>
</dbReference>
<dbReference type="InterPro" id="IPR037066">
    <property type="entry name" value="Plug_dom_sf"/>
</dbReference>
<name>A0A7D9D2Y5_9GAMM</name>
<feature type="signal peptide" evidence="10">
    <location>
        <begin position="1"/>
        <end position="26"/>
    </location>
</feature>